<dbReference type="Proteomes" id="UP000199223">
    <property type="component" value="Unassembled WGS sequence"/>
</dbReference>
<gene>
    <name evidence="8" type="ORF">SAMN04488058_1269</name>
</gene>
<dbReference type="OrthoDB" id="176168at2"/>
<dbReference type="InterPro" id="IPR048395">
    <property type="entry name" value="Glyco_hydro_31_C"/>
</dbReference>
<dbReference type="GO" id="GO:0030246">
    <property type="term" value="F:carbohydrate binding"/>
    <property type="evidence" value="ECO:0007669"/>
    <property type="project" value="InterPro"/>
</dbReference>
<sequence length="804" mass="88803">MPEPFTDFEVVDQRLRVWGETAVLEISLPLAGVLRLWAVPDARHTTLRYPHPPRKTSFAVKPTPLQPLSAERRGDELHVQGAGLSLTLHLPDGRWEVRDAQGRALAQGQAAQGHPDNATQRCTDLHRTTLHLHAPPDAAYLGFGEKVGPLNKRGRHFTFWNTDCFPFSIESDPLYVSIPFTTVLHGGQAHGLFVDEPWRMEVDVAARDAGRLTWQSAGPELDLYVIAGPAPSDVVERYTCLTGRHPLPPLWALGAAQSRWGYEHADDVRDVVHGFRSRGLPLDAVYLDIDYMESYKVFTWNRPRFPDPAAFLQEMREQGIQIVPIVDAGVKAEAGYAPYEEALQGDYLVRTGRGDVLVGEVWPDPAVFPDFTRLDVQAWWAGQMRHLTDAGVRGVWTDMNEPACFRVYEAGPDSGEMSRAGAITEGKTLPYDAQHGTKRHLEVHNAYALGMNRAVQAGLAAAHPDERPFVVSRAGYAGQQRYAATWTGDNVSTWEHLALSIPMLGGLGLSGVALCGSDVGGFAGDSSGELLARWTQLAVFYPFLRNHSVRGVAMQEPWRFGPEWLAIIQSALEWRYRLLPALYSLVWQAHRSGWPILRPLPFHFPQDVQALERDDEFLFGPALLVAPVTGEGVAVRDVYLPPGDWYAFHNLQGASQGHQHLSGPQTVQVEAAPDTLPIFLRAGAAVPLTDPAPHTTTANWATLDWHLGLAEEIEGELYEDAGNGFGPSRLTTLRGHLSADTLTLRREASGDLALTRQTETLYLHGIAGVESVDGTDDWQPQEGQLVLRVPADWSTLTLRGVRRA</sequence>
<dbReference type="InterPro" id="IPR030458">
    <property type="entry name" value="Glyco_hydro_31_AS"/>
</dbReference>
<feature type="domain" description="Glycoside hydrolase family 31 N-terminal" evidence="6">
    <location>
        <begin position="24"/>
        <end position="203"/>
    </location>
</feature>
<keyword evidence="2 4" id="KW-0378">Hydrolase</keyword>
<dbReference type="InterPro" id="IPR017853">
    <property type="entry name" value="GH"/>
</dbReference>
<reference evidence="9" key="1">
    <citation type="submission" date="2016-10" db="EMBL/GenBank/DDBJ databases">
        <authorList>
            <person name="Varghese N."/>
            <person name="Submissions S."/>
        </authorList>
    </citation>
    <scope>NUCLEOTIDE SEQUENCE [LARGE SCALE GENOMIC DNA]</scope>
    <source>
        <strain evidence="9">CGMCC 1.10218</strain>
    </source>
</reference>
<dbReference type="AlphaFoldDB" id="A0A1H7CB27"/>
<dbReference type="PANTHER" id="PTHR22762:SF120">
    <property type="entry name" value="HETEROGLYCAN GLUCOSIDASE 1"/>
    <property type="match status" value="1"/>
</dbReference>
<dbReference type="Pfam" id="PF13802">
    <property type="entry name" value="Gal_mutarotas_2"/>
    <property type="match status" value="1"/>
</dbReference>
<name>A0A1H7CB27_9DEIO</name>
<comment type="similarity">
    <text evidence="1 4">Belongs to the glycosyl hydrolase 31 family.</text>
</comment>
<dbReference type="InterPro" id="IPR013780">
    <property type="entry name" value="Glyco_hydro_b"/>
</dbReference>
<keyword evidence="3 4" id="KW-0326">Glycosidase</keyword>
<dbReference type="CDD" id="cd06604">
    <property type="entry name" value="GH31_glucosidase_II_MalA"/>
    <property type="match status" value="1"/>
</dbReference>
<dbReference type="Pfam" id="PF01055">
    <property type="entry name" value="Glyco_hydro_31_2nd"/>
    <property type="match status" value="1"/>
</dbReference>
<dbReference type="Gene3D" id="2.60.40.1760">
    <property type="entry name" value="glycosyl hydrolase (family 31)"/>
    <property type="match status" value="1"/>
</dbReference>
<keyword evidence="9" id="KW-1185">Reference proteome</keyword>
<organism evidence="8 9">
    <name type="scientific">Deinococcus reticulitermitis</name>
    <dbReference type="NCBI Taxonomy" id="856736"/>
    <lineage>
        <taxon>Bacteria</taxon>
        <taxon>Thermotogati</taxon>
        <taxon>Deinococcota</taxon>
        <taxon>Deinococci</taxon>
        <taxon>Deinococcales</taxon>
        <taxon>Deinococcaceae</taxon>
        <taxon>Deinococcus</taxon>
    </lineage>
</organism>
<proteinExistence type="inferred from homology"/>
<feature type="domain" description="Glycoside hydrolase family 31 TIM barrel" evidence="5">
    <location>
        <begin position="246"/>
        <end position="585"/>
    </location>
</feature>
<dbReference type="Pfam" id="PF21365">
    <property type="entry name" value="Glyco_hydro_31_3rd"/>
    <property type="match status" value="1"/>
</dbReference>
<evidence type="ECO:0000259" key="7">
    <source>
        <dbReference type="Pfam" id="PF21365"/>
    </source>
</evidence>
<evidence type="ECO:0000313" key="8">
    <source>
        <dbReference type="EMBL" id="SEJ87053.1"/>
    </source>
</evidence>
<dbReference type="InterPro" id="IPR011013">
    <property type="entry name" value="Gal_mutarotase_sf_dom"/>
</dbReference>
<dbReference type="PROSITE" id="PS00129">
    <property type="entry name" value="GLYCOSYL_HYDROL_F31_1"/>
    <property type="match status" value="1"/>
</dbReference>
<evidence type="ECO:0000259" key="6">
    <source>
        <dbReference type="Pfam" id="PF13802"/>
    </source>
</evidence>
<evidence type="ECO:0000256" key="3">
    <source>
        <dbReference type="ARBA" id="ARBA00023295"/>
    </source>
</evidence>
<dbReference type="GO" id="GO:0005975">
    <property type="term" value="P:carbohydrate metabolic process"/>
    <property type="evidence" value="ECO:0007669"/>
    <property type="project" value="InterPro"/>
</dbReference>
<dbReference type="EMBL" id="FNZA01000026">
    <property type="protein sequence ID" value="SEJ87053.1"/>
    <property type="molecule type" value="Genomic_DNA"/>
</dbReference>
<feature type="domain" description="Glycosyl hydrolase family 31 C-terminal" evidence="7">
    <location>
        <begin position="593"/>
        <end position="685"/>
    </location>
</feature>
<dbReference type="InterPro" id="IPR000322">
    <property type="entry name" value="Glyco_hydro_31_TIM"/>
</dbReference>
<evidence type="ECO:0000259" key="5">
    <source>
        <dbReference type="Pfam" id="PF01055"/>
    </source>
</evidence>
<dbReference type="SUPFAM" id="SSF74650">
    <property type="entry name" value="Galactose mutarotase-like"/>
    <property type="match status" value="1"/>
</dbReference>
<dbReference type="CDD" id="cd14752">
    <property type="entry name" value="GH31_N"/>
    <property type="match status" value="1"/>
</dbReference>
<evidence type="ECO:0000256" key="2">
    <source>
        <dbReference type="ARBA" id="ARBA00022801"/>
    </source>
</evidence>
<dbReference type="GO" id="GO:0004553">
    <property type="term" value="F:hydrolase activity, hydrolyzing O-glycosyl compounds"/>
    <property type="evidence" value="ECO:0007669"/>
    <property type="project" value="InterPro"/>
</dbReference>
<dbReference type="STRING" id="856736.SAMN04488058_1269"/>
<dbReference type="SUPFAM" id="SSF51445">
    <property type="entry name" value="(Trans)glycosidases"/>
    <property type="match status" value="1"/>
</dbReference>
<protein>
    <submittedName>
        <fullName evidence="8">Alpha-glucosidase</fullName>
    </submittedName>
</protein>
<dbReference type="Gene3D" id="2.60.40.1180">
    <property type="entry name" value="Golgi alpha-mannosidase II"/>
    <property type="match status" value="1"/>
</dbReference>
<dbReference type="Gene3D" id="3.20.20.80">
    <property type="entry name" value="Glycosidases"/>
    <property type="match status" value="1"/>
</dbReference>
<dbReference type="PANTHER" id="PTHR22762">
    <property type="entry name" value="ALPHA-GLUCOSIDASE"/>
    <property type="match status" value="1"/>
</dbReference>
<dbReference type="RefSeq" id="WP_092265662.1">
    <property type="nucleotide sequence ID" value="NZ_FNZA01000026.1"/>
</dbReference>
<accession>A0A1H7CB27</accession>
<evidence type="ECO:0000256" key="1">
    <source>
        <dbReference type="ARBA" id="ARBA00007806"/>
    </source>
</evidence>
<dbReference type="SUPFAM" id="SSF51011">
    <property type="entry name" value="Glycosyl hydrolase domain"/>
    <property type="match status" value="1"/>
</dbReference>
<evidence type="ECO:0000256" key="4">
    <source>
        <dbReference type="RuleBase" id="RU361185"/>
    </source>
</evidence>
<dbReference type="InterPro" id="IPR025887">
    <property type="entry name" value="Glyco_hydro_31_N_dom"/>
</dbReference>
<evidence type="ECO:0000313" key="9">
    <source>
        <dbReference type="Proteomes" id="UP000199223"/>
    </source>
</evidence>